<dbReference type="SUPFAM" id="SSF57903">
    <property type="entry name" value="FYVE/PHD zinc finger"/>
    <property type="match status" value="1"/>
</dbReference>
<evidence type="ECO:0000256" key="10">
    <source>
        <dbReference type="PROSITE-ProRule" id="PRU00091"/>
    </source>
</evidence>
<evidence type="ECO:0000256" key="11">
    <source>
        <dbReference type="PROSITE-ProRule" id="PRU10141"/>
    </source>
</evidence>
<feature type="binding site" evidence="11">
    <location>
        <position position="637"/>
    </location>
    <ligand>
        <name>ATP</name>
        <dbReference type="ChEBI" id="CHEBI:30616"/>
    </ligand>
</feature>
<dbReference type="Gene3D" id="3.30.40.10">
    <property type="entry name" value="Zinc/RING finger domain, C3HC4 (zinc finger)"/>
    <property type="match status" value="1"/>
</dbReference>
<evidence type="ECO:0000256" key="3">
    <source>
        <dbReference type="ARBA" id="ARBA00022679"/>
    </source>
</evidence>
<dbReference type="Gene3D" id="1.10.510.10">
    <property type="entry name" value="Transferase(Phosphotransferase) domain 1"/>
    <property type="match status" value="1"/>
</dbReference>
<feature type="compositionally biased region" description="Polar residues" evidence="12">
    <location>
        <begin position="53"/>
        <end position="65"/>
    </location>
</feature>
<evidence type="ECO:0000256" key="9">
    <source>
        <dbReference type="ARBA" id="ARBA00022840"/>
    </source>
</evidence>
<evidence type="ECO:0000256" key="1">
    <source>
        <dbReference type="ARBA" id="ARBA00022527"/>
    </source>
</evidence>
<dbReference type="PROSITE" id="PS00108">
    <property type="entry name" value="PROTEIN_KINASE_ST"/>
    <property type="match status" value="1"/>
</dbReference>
<reference evidence="16" key="2">
    <citation type="submission" date="2011-02" db="EMBL/GenBank/DDBJ databases">
        <authorList>
            <person name="MacLean D."/>
        </authorList>
    </citation>
    <scope>NUCLEOTIDE SEQUENCE</scope>
</reference>
<dbReference type="FunFam" id="3.30.200.20:FF:001341">
    <property type="entry name" value="Uncharacterized protein"/>
    <property type="match status" value="1"/>
</dbReference>
<evidence type="ECO:0000256" key="12">
    <source>
        <dbReference type="SAM" id="MobiDB-lite"/>
    </source>
</evidence>
<feature type="domain" description="AGC-kinase C-terminal" evidence="15">
    <location>
        <begin position="866"/>
        <end position="936"/>
    </location>
</feature>
<evidence type="ECO:0000256" key="6">
    <source>
        <dbReference type="ARBA" id="ARBA00022771"/>
    </source>
</evidence>
<evidence type="ECO:0000256" key="8">
    <source>
        <dbReference type="ARBA" id="ARBA00022833"/>
    </source>
</evidence>
<dbReference type="InterPro" id="IPR017455">
    <property type="entry name" value="Znf_FYVE-rel"/>
</dbReference>
<dbReference type="InterPro" id="IPR013083">
    <property type="entry name" value="Znf_RING/FYVE/PHD"/>
</dbReference>
<dbReference type="PROSITE" id="PS50011">
    <property type="entry name" value="PROTEIN_KINASE_DOM"/>
    <property type="match status" value="1"/>
</dbReference>
<keyword evidence="9 11" id="KW-0067">ATP-binding</keyword>
<dbReference type="GO" id="GO:0004674">
    <property type="term" value="F:protein serine/threonine kinase activity"/>
    <property type="evidence" value="ECO:0007669"/>
    <property type="project" value="UniProtKB-KW"/>
</dbReference>
<reference evidence="16" key="1">
    <citation type="journal article" date="2011" name="PLoS Biol.">
        <title>Gene gain and loss during evolution of obligate parasitism in the white rust pathogen of Arabidopsis thaliana.</title>
        <authorList>
            <person name="Kemen E."/>
            <person name="Gardiner A."/>
            <person name="Schultz-Larsen T."/>
            <person name="Kemen A.C."/>
            <person name="Balmuth A.L."/>
            <person name="Robert-Seilaniantz A."/>
            <person name="Bailey K."/>
            <person name="Holub E."/>
            <person name="Studholme D.J."/>
            <person name="Maclean D."/>
            <person name="Jones J.D."/>
        </authorList>
    </citation>
    <scope>NUCLEOTIDE SEQUENCE</scope>
</reference>
<dbReference type="InterPro" id="IPR017441">
    <property type="entry name" value="Protein_kinase_ATP_BS"/>
</dbReference>
<dbReference type="InterPro" id="IPR045270">
    <property type="entry name" value="STKc_AGC"/>
</dbReference>
<dbReference type="Pfam" id="PF22749">
    <property type="entry name" value="Arb2"/>
    <property type="match status" value="1"/>
</dbReference>
<dbReference type="GO" id="GO:0008270">
    <property type="term" value="F:zinc ion binding"/>
    <property type="evidence" value="ECO:0007669"/>
    <property type="project" value="UniProtKB-KW"/>
</dbReference>
<dbReference type="Pfam" id="PF01363">
    <property type="entry name" value="FYVE"/>
    <property type="match status" value="1"/>
</dbReference>
<dbReference type="SMART" id="SM00220">
    <property type="entry name" value="S_TKc"/>
    <property type="match status" value="1"/>
</dbReference>
<dbReference type="SMART" id="SM00133">
    <property type="entry name" value="S_TK_X"/>
    <property type="match status" value="1"/>
</dbReference>
<feature type="domain" description="Protein kinase" evidence="13">
    <location>
        <begin position="603"/>
        <end position="865"/>
    </location>
</feature>
<dbReference type="AlphaFoldDB" id="F0WAR9"/>
<dbReference type="InterPro" id="IPR011011">
    <property type="entry name" value="Znf_FYVE_PHD"/>
</dbReference>
<keyword evidence="4" id="KW-0479">Metal-binding</keyword>
<dbReference type="FunFam" id="3.30.40.10:FF:000913">
    <property type="entry name" value="Non-specific serine/threonine protein kinase"/>
    <property type="match status" value="1"/>
</dbReference>
<dbReference type="InterPro" id="IPR053858">
    <property type="entry name" value="Arb2_dom"/>
</dbReference>
<dbReference type="InterPro" id="IPR008271">
    <property type="entry name" value="Ser/Thr_kinase_AS"/>
</dbReference>
<dbReference type="InterPro" id="IPR000961">
    <property type="entry name" value="AGC-kinase_C"/>
</dbReference>
<dbReference type="EMBL" id="FR824092">
    <property type="protein sequence ID" value="CCA18241.1"/>
    <property type="molecule type" value="Genomic_DNA"/>
</dbReference>
<feature type="compositionally biased region" description="Basic residues" evidence="12">
    <location>
        <begin position="81"/>
        <end position="93"/>
    </location>
</feature>
<dbReference type="SUPFAM" id="SSF56112">
    <property type="entry name" value="Protein kinase-like (PK-like)"/>
    <property type="match status" value="1"/>
</dbReference>
<dbReference type="FunFam" id="1.10.510.10:FF:000527">
    <property type="entry name" value="Non-specific serine/threonine protein kinase"/>
    <property type="match status" value="1"/>
</dbReference>
<keyword evidence="1" id="KW-0723">Serine/threonine-protein kinase</keyword>
<keyword evidence="2" id="KW-0597">Phosphoprotein</keyword>
<dbReference type="InterPro" id="IPR000306">
    <property type="entry name" value="Znf_FYVE"/>
</dbReference>
<evidence type="ECO:0000313" key="16">
    <source>
        <dbReference type="EMBL" id="CCA18241.1"/>
    </source>
</evidence>
<dbReference type="PANTHER" id="PTHR24351">
    <property type="entry name" value="RIBOSOMAL PROTEIN S6 KINASE"/>
    <property type="match status" value="1"/>
</dbReference>
<feature type="compositionally biased region" description="Polar residues" evidence="12">
    <location>
        <begin position="94"/>
        <end position="106"/>
    </location>
</feature>
<keyword evidence="7 16" id="KW-0418">Kinase</keyword>
<dbReference type="InterPro" id="IPR011009">
    <property type="entry name" value="Kinase-like_dom_sf"/>
</dbReference>
<gene>
    <name evidence="16" type="primary">AlNc14C47G3783</name>
    <name evidence="16" type="ORF">ALNC14_043840</name>
</gene>
<feature type="region of interest" description="Disordered" evidence="12">
    <location>
        <begin position="1"/>
        <end position="111"/>
    </location>
</feature>
<feature type="domain" description="FYVE-type" evidence="14">
    <location>
        <begin position="491"/>
        <end position="549"/>
    </location>
</feature>
<dbReference type="PROSITE" id="PS50178">
    <property type="entry name" value="ZF_FYVE"/>
    <property type="match status" value="1"/>
</dbReference>
<dbReference type="Gene3D" id="3.30.200.20">
    <property type="entry name" value="Phosphorylase Kinase, domain 1"/>
    <property type="match status" value="1"/>
</dbReference>
<name>F0WAR9_9STRA</name>
<evidence type="ECO:0000256" key="7">
    <source>
        <dbReference type="ARBA" id="ARBA00022777"/>
    </source>
</evidence>
<dbReference type="PROSITE" id="PS51285">
    <property type="entry name" value="AGC_KINASE_CTER"/>
    <property type="match status" value="1"/>
</dbReference>
<sequence>MSFRFPRFGRRKKKAQSNADIDGNGPCSSNTSKYNNDDVLSSTIPPASAPTHLAQSMRNVSSTSNRSHEVDLNSSRELSAHTKRSNFLKHHHSSSMVNFGSKPSDQSARHHASYANVVNASLLEEIGEDIPGTSPLVFSHPLYQMDSDGMITLRGTGNSLQVAEIAVHQEEMMKAVVQYVHESMRMELHFQEEYIPASDSPAKANIFVSQNYKTCERLLVFVAVSRNLQPGLWSRGLVLHAGVKSGSMLDYFRKALQEGYGVIVTNPNKNVSISHDGNERFPIPGSASPEQHMDSVWDRYVNNSAARRIYFLGYSYGGVLIKYLLQSRGNQLLTRNGAVALIESSHRIEDRDSHLVKNVLAQRTLYWESNDVPFQTQLEGDAPHRTGCTCLSAGRPPRMHTNHYHVTAFCIRNIRNALFRFLQVRDPIIYVQQELASSHGQHTTIAPTSSHTTNLPNDGNTNTLPTSGTALTAYERNGTRREIKLNAANVAASEKHCNLCLFHFTLFDRRHHCRMCHRAVCNACSRDRLFLPGSSTAQRVCTECATDGPRRLASQNSMDVARMARTQSDANSTLFEARLRSDTQISEQNRTVQKNSKLCVEDFELLKVIGKGAFGKVMLVRKRNVDTTLSCPIYAMKVLKKASVFAKNQVEHTKSERRILRDIDHPFVVRLRFAFQTEDKLYLVMDYYSGGSLFFHLRKCKKFHEKQARFYAAQLLLSMAHLHELNIAYRDLKLENILMDEKGFIALTDFGLSKENVDMPDGAKTFCGTAEYIAPELLQGLPYGKPVDWWGFGTLLYEMMTGQTPFFDRNRKRMFHNILHREVIFTQAFSEEAKDLLSGLLRRDPAKRLGSGPMEAQEIMDHPFFVTIDFDRLLKRDVEPPFKPVVVNEVDTTNVANIFTREIARDSPVTQELGATHRAQAHFEDFTYVPTSELHR</sequence>
<evidence type="ECO:0000259" key="14">
    <source>
        <dbReference type="PROSITE" id="PS50178"/>
    </source>
</evidence>
<protein>
    <submittedName>
        <fullName evidence="16">Protein kinase putative</fullName>
    </submittedName>
</protein>
<keyword evidence="6 10" id="KW-0863">Zinc-finger</keyword>
<evidence type="ECO:0000259" key="13">
    <source>
        <dbReference type="PROSITE" id="PS50011"/>
    </source>
</evidence>
<evidence type="ECO:0000256" key="5">
    <source>
        <dbReference type="ARBA" id="ARBA00022741"/>
    </source>
</evidence>
<feature type="compositionally biased region" description="Polar residues" evidence="12">
    <location>
        <begin position="26"/>
        <end position="45"/>
    </location>
</feature>
<dbReference type="HOGENOM" id="CLU_000288_56_2_1"/>
<dbReference type="CDD" id="cd05123">
    <property type="entry name" value="STKc_AGC"/>
    <property type="match status" value="1"/>
</dbReference>
<evidence type="ECO:0000256" key="2">
    <source>
        <dbReference type="ARBA" id="ARBA00022553"/>
    </source>
</evidence>
<keyword evidence="8" id="KW-0862">Zinc</keyword>
<dbReference type="GO" id="GO:0005524">
    <property type="term" value="F:ATP binding"/>
    <property type="evidence" value="ECO:0007669"/>
    <property type="project" value="UniProtKB-UniRule"/>
</dbReference>
<evidence type="ECO:0000256" key="4">
    <source>
        <dbReference type="ARBA" id="ARBA00022723"/>
    </source>
</evidence>
<feature type="region of interest" description="Disordered" evidence="12">
    <location>
        <begin position="442"/>
        <end position="468"/>
    </location>
</feature>
<keyword evidence="3" id="KW-0808">Transferase</keyword>
<proteinExistence type="predicted"/>
<dbReference type="SMART" id="SM00064">
    <property type="entry name" value="FYVE"/>
    <property type="match status" value="1"/>
</dbReference>
<dbReference type="InterPro" id="IPR000719">
    <property type="entry name" value="Prot_kinase_dom"/>
</dbReference>
<dbReference type="Pfam" id="PF00069">
    <property type="entry name" value="Pkinase"/>
    <property type="match status" value="1"/>
</dbReference>
<organism evidence="16">
    <name type="scientific">Albugo laibachii Nc14</name>
    <dbReference type="NCBI Taxonomy" id="890382"/>
    <lineage>
        <taxon>Eukaryota</taxon>
        <taxon>Sar</taxon>
        <taxon>Stramenopiles</taxon>
        <taxon>Oomycota</taxon>
        <taxon>Peronosporomycetes</taxon>
        <taxon>Albuginales</taxon>
        <taxon>Albuginaceae</taxon>
        <taxon>Albugo</taxon>
    </lineage>
</organism>
<accession>F0WAR9</accession>
<dbReference type="PROSITE" id="PS00107">
    <property type="entry name" value="PROTEIN_KINASE_ATP"/>
    <property type="match status" value="1"/>
</dbReference>
<keyword evidence="5 11" id="KW-0547">Nucleotide-binding</keyword>
<evidence type="ECO:0000259" key="15">
    <source>
        <dbReference type="PROSITE" id="PS51285"/>
    </source>
</evidence>
<dbReference type="CDD" id="cd00065">
    <property type="entry name" value="FYVE_like_SF"/>
    <property type="match status" value="1"/>
</dbReference>